<dbReference type="RefSeq" id="WP_355089541.1">
    <property type="nucleotide sequence ID" value="NZ_JBEXKW010000069.1"/>
</dbReference>
<evidence type="ECO:0000313" key="4">
    <source>
        <dbReference type="Proteomes" id="UP001551695"/>
    </source>
</evidence>
<gene>
    <name evidence="3" type="ORF">AB0I48_23935</name>
</gene>
<reference evidence="3 4" key="1">
    <citation type="submission" date="2024-06" db="EMBL/GenBank/DDBJ databases">
        <title>The Natural Products Discovery Center: Release of the First 8490 Sequenced Strains for Exploring Actinobacteria Biosynthetic Diversity.</title>
        <authorList>
            <person name="Kalkreuter E."/>
            <person name="Kautsar S.A."/>
            <person name="Yang D."/>
            <person name="Bader C.D."/>
            <person name="Teijaro C.N."/>
            <person name="Fluegel L."/>
            <person name="Davis C.M."/>
            <person name="Simpson J.R."/>
            <person name="Lauterbach L."/>
            <person name="Steele A.D."/>
            <person name="Gui C."/>
            <person name="Meng S."/>
            <person name="Li G."/>
            <person name="Viehrig K."/>
            <person name="Ye F."/>
            <person name="Su P."/>
            <person name="Kiefer A.F."/>
            <person name="Nichols A."/>
            <person name="Cepeda A.J."/>
            <person name="Yan W."/>
            <person name="Fan B."/>
            <person name="Jiang Y."/>
            <person name="Adhikari A."/>
            <person name="Zheng C.-J."/>
            <person name="Schuster L."/>
            <person name="Cowan T.M."/>
            <person name="Smanski M.J."/>
            <person name="Chevrette M.G."/>
            <person name="De Carvalho L.P.S."/>
            <person name="Shen B."/>
        </authorList>
    </citation>
    <scope>NUCLEOTIDE SEQUENCE [LARGE SCALE GENOMIC DNA]</scope>
    <source>
        <strain evidence="3 4">NPDC050403</strain>
    </source>
</reference>
<keyword evidence="2" id="KW-0732">Signal</keyword>
<feature type="transmembrane region" description="Helical" evidence="1">
    <location>
        <begin position="232"/>
        <end position="254"/>
    </location>
</feature>
<evidence type="ECO:0008006" key="5">
    <source>
        <dbReference type="Google" id="ProtNLM"/>
    </source>
</evidence>
<dbReference type="EMBL" id="JBFAKC010000011">
    <property type="protein sequence ID" value="MEV0710619.1"/>
    <property type="molecule type" value="Genomic_DNA"/>
</dbReference>
<comment type="caution">
    <text evidence="3">The sequence shown here is derived from an EMBL/GenBank/DDBJ whole genome shotgun (WGS) entry which is preliminary data.</text>
</comment>
<feature type="chain" id="PRO_5046671746" description="Ammonium transporter" evidence="2">
    <location>
        <begin position="37"/>
        <end position="264"/>
    </location>
</feature>
<evidence type="ECO:0000256" key="2">
    <source>
        <dbReference type="SAM" id="SignalP"/>
    </source>
</evidence>
<protein>
    <recommendedName>
        <fullName evidence="5">Ammonium transporter</fullName>
    </recommendedName>
</protein>
<keyword evidence="1" id="KW-1133">Transmembrane helix</keyword>
<proteinExistence type="predicted"/>
<sequence>MQGNRDTAARRTLAARAAVVAFAGVAPVLAHSVATAAPIEGPGAGTSYLTSGDESASAPGGAYTAIADQVLDAQTARNDLTHKRQGPSAFEMVHVDPGQLRVPDIFAMAPPVAPIEAPEGQVRIGTMQVGVPDWIPAEPIDQVNDAAAGAEAGLAQVLDSAGFDPGRSDRIAANVLGSAAIGASVGSTLASPIAAPGAVIGAVSGFVAGTVFAPAGWFVLTPVGAAIGYGMVAAPFMLVGAAAGAVVGAVQGYTDNTPVMPPVQ</sequence>
<evidence type="ECO:0000256" key="1">
    <source>
        <dbReference type="SAM" id="Phobius"/>
    </source>
</evidence>
<evidence type="ECO:0000313" key="3">
    <source>
        <dbReference type="EMBL" id="MEV0710619.1"/>
    </source>
</evidence>
<keyword evidence="1" id="KW-0472">Membrane</keyword>
<dbReference type="Proteomes" id="UP001551695">
    <property type="component" value="Unassembled WGS sequence"/>
</dbReference>
<keyword evidence="1" id="KW-0812">Transmembrane</keyword>
<name>A0ABV3FYV4_9NOCA</name>
<organism evidence="3 4">
    <name type="scientific">Nocardia aurea</name>
    <dbReference type="NCBI Taxonomy" id="2144174"/>
    <lineage>
        <taxon>Bacteria</taxon>
        <taxon>Bacillati</taxon>
        <taxon>Actinomycetota</taxon>
        <taxon>Actinomycetes</taxon>
        <taxon>Mycobacteriales</taxon>
        <taxon>Nocardiaceae</taxon>
        <taxon>Nocardia</taxon>
    </lineage>
</organism>
<keyword evidence="4" id="KW-1185">Reference proteome</keyword>
<feature type="transmembrane region" description="Helical" evidence="1">
    <location>
        <begin position="198"/>
        <end position="220"/>
    </location>
</feature>
<accession>A0ABV3FYV4</accession>
<feature type="signal peptide" evidence="2">
    <location>
        <begin position="1"/>
        <end position="36"/>
    </location>
</feature>